<feature type="region of interest" description="Disordered" evidence="1">
    <location>
        <begin position="914"/>
        <end position="954"/>
    </location>
</feature>
<feature type="compositionally biased region" description="Polar residues" evidence="1">
    <location>
        <begin position="849"/>
        <end position="866"/>
    </location>
</feature>
<dbReference type="GeneID" id="19333648"/>
<organism evidence="2 3">
    <name type="scientific">Pseudocercospora fijiensis (strain CIRAD86)</name>
    <name type="common">Black leaf streak disease fungus</name>
    <name type="synonym">Mycosphaerella fijiensis</name>
    <dbReference type="NCBI Taxonomy" id="383855"/>
    <lineage>
        <taxon>Eukaryota</taxon>
        <taxon>Fungi</taxon>
        <taxon>Dikarya</taxon>
        <taxon>Ascomycota</taxon>
        <taxon>Pezizomycotina</taxon>
        <taxon>Dothideomycetes</taxon>
        <taxon>Dothideomycetidae</taxon>
        <taxon>Mycosphaerellales</taxon>
        <taxon>Mycosphaerellaceae</taxon>
        <taxon>Pseudocercospora</taxon>
    </lineage>
</organism>
<dbReference type="OrthoDB" id="3650872at2759"/>
<dbReference type="VEuPathDB" id="FungiDB:MYCFIDRAFT_176907"/>
<protein>
    <submittedName>
        <fullName evidence="2">Uncharacterized protein</fullName>
    </submittedName>
</protein>
<evidence type="ECO:0000313" key="3">
    <source>
        <dbReference type="Proteomes" id="UP000016932"/>
    </source>
</evidence>
<dbReference type="Proteomes" id="UP000016932">
    <property type="component" value="Unassembled WGS sequence"/>
</dbReference>
<gene>
    <name evidence="2" type="ORF">MYCFIDRAFT_176907</name>
</gene>
<sequence length="1003" mass="111237">MVILAKSSPDCIIWCGVLHQSVLSHFRQPPSPPSLLVHLHLHLHLHDHHPFAFYAQQHHVLAPTFNCWPWRLLNSLPSTLANSFGANILNHSLLPRTIFDDMCKKQDLGAFQFHAIALVLSHQRARSLALYSGNTPAVRISCTGKMSRQMLVAGRTATITPLDYRSAAADAILAPGCSPYPDTEVPCQNIMTVRRKRPRWYSTAHASDEVRLPPGDEHGVGKIMELCICRTGSMRLCLPSIVATTSLLTFLWLTGTGSWLRLTAFVSHNTRWCLHHWKHLDIHWSIRTLLICFTRCTRQWKVRLRPGDFLRHITAHIHPFGSSLHAQGGNERRLYYLVLPVINWNSWFDDNIRGTTVTACKWFERHINALNYRADSDLRSILGCRNMAPWWWVKWIRRPCRGQIGRYALTKNATSIGMGVRARQMLSRRNLSSSSHYWKCVVTVPVSPESLLHPIFQPYHPCNIARAVAAFLSLSTSHRPTSLPTTLRKAMPQHRGPSSADHCNTTICGSLTCHAAVEGYKSGTIVLSMSCQCFRQTSIPQCSLGRQQLRALRILACPINNTVIAVTYDIHGHHKYVVFTANEASQSSASFVLSSSSDLQTSTGKGPSPLALAFARSLQPAWWPLPPHFTLPDLLHPTSSTCTSSNICSIVPESTHSRSSTLRRCRHPVTNPESVPTGNLVSAFSPAKHAWTESILDTLCLATANMKACGATYGTSKQGPNVSKILSRGGRRIPLTSASLGQGRDTRTGPTSGLGSVLDTWGREVLPSTYPYARELTELDSVSGFDVSRNGDQSNQQNSRAPRPPPRRRTSSATQYVNPGPSDRRMDSSQQITYRIHNSAQRRRPLRSITGTSAHNSRNSRSTSNEDVGESTDFVEETERPLLVLLAGHPHISLVHTTWTSFSLVLIVLAPVRKPRAKKQRETSQPSRNAPKTATHESSTTTRTSQELFSPRSQDAHLSSFLAPPAIQPSTSLLSASSHFSKSAASPPVVLQRLDSQLMLSPG</sequence>
<dbReference type="RefSeq" id="XP_007929014.1">
    <property type="nucleotide sequence ID" value="XM_007930823.1"/>
</dbReference>
<evidence type="ECO:0000256" key="1">
    <source>
        <dbReference type="SAM" id="MobiDB-lite"/>
    </source>
</evidence>
<dbReference type="HOGENOM" id="CLU_299177_0_0_1"/>
<proteinExistence type="predicted"/>
<feature type="compositionally biased region" description="Polar residues" evidence="1">
    <location>
        <begin position="923"/>
        <end position="932"/>
    </location>
</feature>
<dbReference type="EMBL" id="KB446561">
    <property type="protein sequence ID" value="EME79906.1"/>
    <property type="molecule type" value="Genomic_DNA"/>
</dbReference>
<accession>M3A5L5</accession>
<feature type="region of interest" description="Disordered" evidence="1">
    <location>
        <begin position="784"/>
        <end position="874"/>
    </location>
</feature>
<feature type="compositionally biased region" description="Polar residues" evidence="1">
    <location>
        <begin position="828"/>
        <end position="839"/>
    </location>
</feature>
<dbReference type="AlphaFoldDB" id="M3A5L5"/>
<name>M3A5L5_PSEFD</name>
<dbReference type="KEGG" id="pfj:MYCFIDRAFT_176907"/>
<feature type="region of interest" description="Disordered" evidence="1">
    <location>
        <begin position="718"/>
        <end position="758"/>
    </location>
</feature>
<reference evidence="2 3" key="1">
    <citation type="journal article" date="2012" name="PLoS Pathog.">
        <title>Diverse lifestyles and strategies of plant pathogenesis encoded in the genomes of eighteen Dothideomycetes fungi.</title>
        <authorList>
            <person name="Ohm R.A."/>
            <person name="Feau N."/>
            <person name="Henrissat B."/>
            <person name="Schoch C.L."/>
            <person name="Horwitz B.A."/>
            <person name="Barry K.W."/>
            <person name="Condon B.J."/>
            <person name="Copeland A.C."/>
            <person name="Dhillon B."/>
            <person name="Glaser F."/>
            <person name="Hesse C.N."/>
            <person name="Kosti I."/>
            <person name="LaButti K."/>
            <person name="Lindquist E.A."/>
            <person name="Lucas S."/>
            <person name="Salamov A.A."/>
            <person name="Bradshaw R.E."/>
            <person name="Ciuffetti L."/>
            <person name="Hamelin R.C."/>
            <person name="Kema G.H.J."/>
            <person name="Lawrence C."/>
            <person name="Scott J.A."/>
            <person name="Spatafora J.W."/>
            <person name="Turgeon B.G."/>
            <person name="de Wit P.J.G.M."/>
            <person name="Zhong S."/>
            <person name="Goodwin S.B."/>
            <person name="Grigoriev I.V."/>
        </authorList>
    </citation>
    <scope>NUCLEOTIDE SEQUENCE [LARGE SCALE GENOMIC DNA]</scope>
    <source>
        <strain evidence="2 3">CIRAD86</strain>
    </source>
</reference>
<keyword evidence="3" id="KW-1185">Reference proteome</keyword>
<evidence type="ECO:0000313" key="2">
    <source>
        <dbReference type="EMBL" id="EME79906.1"/>
    </source>
</evidence>
<feature type="compositionally biased region" description="Low complexity" evidence="1">
    <location>
        <begin position="936"/>
        <end position="945"/>
    </location>
</feature>